<accession>A0A1H3VJM2</accession>
<feature type="transmembrane region" description="Helical" evidence="1">
    <location>
        <begin position="33"/>
        <end position="52"/>
    </location>
</feature>
<feature type="transmembrane region" description="Helical" evidence="1">
    <location>
        <begin position="5"/>
        <end position="21"/>
    </location>
</feature>
<keyword evidence="3" id="KW-1185">Reference proteome</keyword>
<feature type="transmembrane region" description="Helical" evidence="1">
    <location>
        <begin position="59"/>
        <end position="78"/>
    </location>
</feature>
<keyword evidence="1" id="KW-0812">Transmembrane</keyword>
<dbReference type="GeneID" id="97763005"/>
<dbReference type="AlphaFoldDB" id="A0A1H3VJM2"/>
<reference evidence="2 3" key="1">
    <citation type="submission" date="2016-10" db="EMBL/GenBank/DDBJ databases">
        <authorList>
            <person name="de Groot N.N."/>
        </authorList>
    </citation>
    <scope>NUCLEOTIDE SEQUENCE [LARGE SCALE GENOMIC DNA]</scope>
    <source>
        <strain evidence="2 3">ATCC 29281</strain>
    </source>
</reference>
<sequence>MKKTFIFLIINYLLVMLERLYSFNNETLFWDHYSIIVPLSWFITPICTLVFLFSKKWRYAICTVLLHVAMLLWINHIGPFSTHFFFGTPLIEKRQGYEFYIDVSGERGYDYIVTSPPKSQRAFTALIADYFSKHPLGNKDYSGVLYIKSIDTMSNGKIAKAHWWDQPMRGRALIDADISEYEIATVANLGDGSLKIWFIGGYGVTCENNQSGNVIIKPDGTHTPTCD</sequence>
<keyword evidence="1" id="KW-1133">Transmembrane helix</keyword>
<organism evidence="2 3">
    <name type="scientific">Lonsdalea quercina</name>
    <dbReference type="NCBI Taxonomy" id="71657"/>
    <lineage>
        <taxon>Bacteria</taxon>
        <taxon>Pseudomonadati</taxon>
        <taxon>Pseudomonadota</taxon>
        <taxon>Gammaproteobacteria</taxon>
        <taxon>Enterobacterales</taxon>
        <taxon>Pectobacteriaceae</taxon>
        <taxon>Lonsdalea</taxon>
    </lineage>
</organism>
<gene>
    <name evidence="2" type="ORF">SAMN02982996_00054</name>
</gene>
<dbReference type="EMBL" id="FNQS01000001">
    <property type="protein sequence ID" value="SDZ74985.1"/>
    <property type="molecule type" value="Genomic_DNA"/>
</dbReference>
<protein>
    <submittedName>
        <fullName evidence="2">Uncharacterized protein</fullName>
    </submittedName>
</protein>
<name>A0A1H3VJM2_9GAMM</name>
<proteinExistence type="predicted"/>
<keyword evidence="1" id="KW-0472">Membrane</keyword>
<evidence type="ECO:0000313" key="3">
    <source>
        <dbReference type="Proteomes" id="UP000187280"/>
    </source>
</evidence>
<dbReference type="Proteomes" id="UP000187280">
    <property type="component" value="Unassembled WGS sequence"/>
</dbReference>
<evidence type="ECO:0000256" key="1">
    <source>
        <dbReference type="SAM" id="Phobius"/>
    </source>
</evidence>
<evidence type="ECO:0000313" key="2">
    <source>
        <dbReference type="EMBL" id="SDZ74985.1"/>
    </source>
</evidence>
<dbReference type="RefSeq" id="WP_026743033.1">
    <property type="nucleotide sequence ID" value="NZ_FNQS01000001.1"/>
</dbReference>